<evidence type="ECO:0000313" key="2">
    <source>
        <dbReference type="Proteomes" id="UP000275846"/>
    </source>
</evidence>
<protein>
    <submittedName>
        <fullName evidence="1 3">Uncharacterized protein</fullName>
    </submittedName>
</protein>
<keyword evidence="2" id="KW-1185">Reference proteome</keyword>
<gene>
    <name evidence="1" type="ORF">SSLN_LOCUS11382</name>
</gene>
<organism evidence="3">
    <name type="scientific">Schistocephalus solidus</name>
    <name type="common">Tapeworm</name>
    <dbReference type="NCBI Taxonomy" id="70667"/>
    <lineage>
        <taxon>Eukaryota</taxon>
        <taxon>Metazoa</taxon>
        <taxon>Spiralia</taxon>
        <taxon>Lophotrochozoa</taxon>
        <taxon>Platyhelminthes</taxon>
        <taxon>Cestoda</taxon>
        <taxon>Eucestoda</taxon>
        <taxon>Diphyllobothriidea</taxon>
        <taxon>Diphyllobothriidae</taxon>
        <taxon>Schistocephalus</taxon>
    </lineage>
</organism>
<evidence type="ECO:0000313" key="1">
    <source>
        <dbReference type="EMBL" id="VDL97767.1"/>
    </source>
</evidence>
<reference evidence="1 2" key="2">
    <citation type="submission" date="2018-11" db="EMBL/GenBank/DDBJ databases">
        <authorList>
            <consortium name="Pathogen Informatics"/>
        </authorList>
    </citation>
    <scope>NUCLEOTIDE SEQUENCE [LARGE SCALE GENOMIC DNA]</scope>
    <source>
        <strain evidence="1 2">NST_G2</strain>
    </source>
</reference>
<dbReference type="AlphaFoldDB" id="A0A183T4I2"/>
<proteinExistence type="predicted"/>
<sequence length="127" mass="13798">MLRWPPLTGTQLSPVAPRSWFFPAATLRATAMTGGLNQVRISGVVCVFIPGTSDPFPLSFPLSPPPCPTSPLPSPLPSPLLFLLLTLLSPFFPPLLFSFFFPSPFLLTLPSSLTVENVLRRGRHAIT</sequence>
<name>A0A183T4I2_SCHSO</name>
<reference evidence="3" key="1">
    <citation type="submission" date="2016-06" db="UniProtKB">
        <authorList>
            <consortium name="WormBaseParasite"/>
        </authorList>
    </citation>
    <scope>IDENTIFICATION</scope>
</reference>
<dbReference type="Proteomes" id="UP000275846">
    <property type="component" value="Unassembled WGS sequence"/>
</dbReference>
<accession>A0A183T4I2</accession>
<evidence type="ECO:0000313" key="3">
    <source>
        <dbReference type="WBParaSite" id="SSLN_0001181601-mRNA-1"/>
    </source>
</evidence>
<dbReference type="WBParaSite" id="SSLN_0001181601-mRNA-1">
    <property type="protein sequence ID" value="SSLN_0001181601-mRNA-1"/>
    <property type="gene ID" value="SSLN_0001181601"/>
</dbReference>
<dbReference type="EMBL" id="UYSU01036484">
    <property type="protein sequence ID" value="VDL97767.1"/>
    <property type="molecule type" value="Genomic_DNA"/>
</dbReference>